<dbReference type="Pfam" id="PF00270">
    <property type="entry name" value="DEAD"/>
    <property type="match status" value="1"/>
</dbReference>
<dbReference type="AlphaFoldDB" id="A0A0C3QLU2"/>
<proteinExistence type="predicted"/>
<dbReference type="PANTHER" id="PTHR47962:SF5">
    <property type="entry name" value="ATP-DEPENDENT HELICASE LHR-RELATED"/>
    <property type="match status" value="1"/>
</dbReference>
<dbReference type="PANTHER" id="PTHR47962">
    <property type="entry name" value="ATP-DEPENDENT HELICASE LHR-RELATED-RELATED"/>
    <property type="match status" value="1"/>
</dbReference>
<keyword evidence="3" id="KW-1185">Reference proteome</keyword>
<dbReference type="SUPFAM" id="SSF52540">
    <property type="entry name" value="P-loop containing nucleoside triphosphate hydrolases"/>
    <property type="match status" value="1"/>
</dbReference>
<reference evidence="2 3" key="1">
    <citation type="submission" date="2014-04" db="EMBL/GenBank/DDBJ databases">
        <authorList>
            <consortium name="DOE Joint Genome Institute"/>
            <person name="Kuo A."/>
            <person name="Girlanda M."/>
            <person name="Perotto S."/>
            <person name="Kohler A."/>
            <person name="Nagy L.G."/>
            <person name="Floudas D."/>
            <person name="Copeland A."/>
            <person name="Barry K.W."/>
            <person name="Cichocki N."/>
            <person name="Veneault-Fourrey C."/>
            <person name="LaButti K."/>
            <person name="Lindquist E.A."/>
            <person name="Lipzen A."/>
            <person name="Lundell T."/>
            <person name="Morin E."/>
            <person name="Murat C."/>
            <person name="Sun H."/>
            <person name="Tunlid A."/>
            <person name="Henrissat B."/>
            <person name="Grigoriev I.V."/>
            <person name="Hibbett D.S."/>
            <person name="Martin F."/>
            <person name="Nordberg H.P."/>
            <person name="Cantor M.N."/>
            <person name="Hua S.X."/>
        </authorList>
    </citation>
    <scope>NUCLEOTIDE SEQUENCE [LARGE SCALE GENOMIC DNA]</scope>
    <source>
        <strain evidence="2 3">MUT 4182</strain>
    </source>
</reference>
<accession>A0A0C3QLU2</accession>
<evidence type="ECO:0000259" key="1">
    <source>
        <dbReference type="Pfam" id="PF00270"/>
    </source>
</evidence>
<dbReference type="InterPro" id="IPR027417">
    <property type="entry name" value="P-loop_NTPase"/>
</dbReference>
<gene>
    <name evidence="2" type="ORF">M407DRAFT_22237</name>
</gene>
<dbReference type="HOGENOM" id="CLU_2252043_0_0_1"/>
<dbReference type="Gene3D" id="3.40.50.300">
    <property type="entry name" value="P-loop containing nucleotide triphosphate hydrolases"/>
    <property type="match status" value="1"/>
</dbReference>
<protein>
    <recommendedName>
        <fullName evidence="1">DEAD/DEAH-box helicase domain-containing protein</fullName>
    </recommendedName>
</protein>
<sequence>MTDFADPCSDPDWKSDPLAQYISWAAQQRWQRKPYDWQLELTLATLRGRDAVVIAPTGAGKSLPMILPLLSRDARDGDWALCLSPLNALQELQRSDSLGSRQLR</sequence>
<reference evidence="3" key="2">
    <citation type="submission" date="2015-01" db="EMBL/GenBank/DDBJ databases">
        <title>Evolutionary Origins and Diversification of the Mycorrhizal Mutualists.</title>
        <authorList>
            <consortium name="DOE Joint Genome Institute"/>
            <consortium name="Mycorrhizal Genomics Consortium"/>
            <person name="Kohler A."/>
            <person name="Kuo A."/>
            <person name="Nagy L.G."/>
            <person name="Floudas D."/>
            <person name="Copeland A."/>
            <person name="Barry K.W."/>
            <person name="Cichocki N."/>
            <person name="Veneault-Fourrey C."/>
            <person name="LaButti K."/>
            <person name="Lindquist E.A."/>
            <person name="Lipzen A."/>
            <person name="Lundell T."/>
            <person name="Morin E."/>
            <person name="Murat C."/>
            <person name="Riley R."/>
            <person name="Ohm R."/>
            <person name="Sun H."/>
            <person name="Tunlid A."/>
            <person name="Henrissat B."/>
            <person name="Grigoriev I.V."/>
            <person name="Hibbett D.S."/>
            <person name="Martin F."/>
        </authorList>
    </citation>
    <scope>NUCLEOTIDE SEQUENCE [LARGE SCALE GENOMIC DNA]</scope>
    <source>
        <strain evidence="3">MUT 4182</strain>
    </source>
</reference>
<dbReference type="Proteomes" id="UP000054248">
    <property type="component" value="Unassembled WGS sequence"/>
</dbReference>
<name>A0A0C3QLU2_9AGAM</name>
<dbReference type="GO" id="GO:0005524">
    <property type="term" value="F:ATP binding"/>
    <property type="evidence" value="ECO:0007669"/>
    <property type="project" value="InterPro"/>
</dbReference>
<evidence type="ECO:0000313" key="2">
    <source>
        <dbReference type="EMBL" id="KIO28651.1"/>
    </source>
</evidence>
<evidence type="ECO:0000313" key="3">
    <source>
        <dbReference type="Proteomes" id="UP000054248"/>
    </source>
</evidence>
<dbReference type="GO" id="GO:0003677">
    <property type="term" value="F:DNA binding"/>
    <property type="evidence" value="ECO:0007669"/>
    <property type="project" value="TreeGrafter"/>
</dbReference>
<dbReference type="InterPro" id="IPR052511">
    <property type="entry name" value="ATP-dep_Helicase"/>
</dbReference>
<feature type="domain" description="DEAD/DEAH-box helicase" evidence="1">
    <location>
        <begin position="38"/>
        <end position="91"/>
    </location>
</feature>
<dbReference type="InterPro" id="IPR011545">
    <property type="entry name" value="DEAD/DEAH_box_helicase_dom"/>
</dbReference>
<dbReference type="OrthoDB" id="2499463at2759"/>
<organism evidence="2 3">
    <name type="scientific">Tulasnella calospora MUT 4182</name>
    <dbReference type="NCBI Taxonomy" id="1051891"/>
    <lineage>
        <taxon>Eukaryota</taxon>
        <taxon>Fungi</taxon>
        <taxon>Dikarya</taxon>
        <taxon>Basidiomycota</taxon>
        <taxon>Agaricomycotina</taxon>
        <taxon>Agaricomycetes</taxon>
        <taxon>Cantharellales</taxon>
        <taxon>Tulasnellaceae</taxon>
        <taxon>Tulasnella</taxon>
    </lineage>
</organism>
<dbReference type="GO" id="GO:0016887">
    <property type="term" value="F:ATP hydrolysis activity"/>
    <property type="evidence" value="ECO:0007669"/>
    <property type="project" value="TreeGrafter"/>
</dbReference>
<dbReference type="EMBL" id="KN822992">
    <property type="protein sequence ID" value="KIO28651.1"/>
    <property type="molecule type" value="Genomic_DNA"/>
</dbReference>